<protein>
    <submittedName>
        <fullName evidence="1">Uncharacterized protein</fullName>
    </submittedName>
</protein>
<proteinExistence type="predicted"/>
<keyword evidence="2" id="KW-1185">Reference proteome</keyword>
<evidence type="ECO:0000313" key="2">
    <source>
        <dbReference type="Proteomes" id="UP000799444"/>
    </source>
</evidence>
<reference evidence="1" key="1">
    <citation type="journal article" date="2020" name="Stud. Mycol.">
        <title>101 Dothideomycetes genomes: a test case for predicting lifestyles and emergence of pathogens.</title>
        <authorList>
            <person name="Haridas S."/>
            <person name="Albert R."/>
            <person name="Binder M."/>
            <person name="Bloem J."/>
            <person name="Labutti K."/>
            <person name="Salamov A."/>
            <person name="Andreopoulos B."/>
            <person name="Baker S."/>
            <person name="Barry K."/>
            <person name="Bills G."/>
            <person name="Bluhm B."/>
            <person name="Cannon C."/>
            <person name="Castanera R."/>
            <person name="Culley D."/>
            <person name="Daum C."/>
            <person name="Ezra D."/>
            <person name="Gonzalez J."/>
            <person name="Henrissat B."/>
            <person name="Kuo A."/>
            <person name="Liang C."/>
            <person name="Lipzen A."/>
            <person name="Lutzoni F."/>
            <person name="Magnuson J."/>
            <person name="Mondo S."/>
            <person name="Nolan M."/>
            <person name="Ohm R."/>
            <person name="Pangilinan J."/>
            <person name="Park H.-J."/>
            <person name="Ramirez L."/>
            <person name="Alfaro M."/>
            <person name="Sun H."/>
            <person name="Tritt A."/>
            <person name="Yoshinaga Y."/>
            <person name="Zwiers L.-H."/>
            <person name="Turgeon B."/>
            <person name="Goodwin S."/>
            <person name="Spatafora J."/>
            <person name="Crous P."/>
            <person name="Grigoriev I."/>
        </authorList>
    </citation>
    <scope>NUCLEOTIDE SEQUENCE</scope>
    <source>
        <strain evidence="1">CBS 125425</strain>
    </source>
</reference>
<evidence type="ECO:0000313" key="1">
    <source>
        <dbReference type="EMBL" id="KAF2736074.1"/>
    </source>
</evidence>
<gene>
    <name evidence="1" type="ORF">EJ04DRAFT_177235</name>
</gene>
<name>A0A9P4R040_9PLEO</name>
<organism evidence="1 2">
    <name type="scientific">Polyplosphaeria fusca</name>
    <dbReference type="NCBI Taxonomy" id="682080"/>
    <lineage>
        <taxon>Eukaryota</taxon>
        <taxon>Fungi</taxon>
        <taxon>Dikarya</taxon>
        <taxon>Ascomycota</taxon>
        <taxon>Pezizomycotina</taxon>
        <taxon>Dothideomycetes</taxon>
        <taxon>Pleosporomycetidae</taxon>
        <taxon>Pleosporales</taxon>
        <taxon>Tetraplosphaeriaceae</taxon>
        <taxon>Polyplosphaeria</taxon>
    </lineage>
</organism>
<comment type="caution">
    <text evidence="1">The sequence shown here is derived from an EMBL/GenBank/DDBJ whole genome shotgun (WGS) entry which is preliminary data.</text>
</comment>
<dbReference type="AlphaFoldDB" id="A0A9P4R040"/>
<dbReference type="Proteomes" id="UP000799444">
    <property type="component" value="Unassembled WGS sequence"/>
</dbReference>
<sequence length="160" mass="17473">MWKGAVHDGVRRLAITRRLAFSETPGTTHAGSESGCLTVASLARPLPCSARRSVCGLLSIDFRTVSLRVDDGQFCILSEFIPGLSWKDHSYPRCTILFSHLCLQTIGILAGRRPIFSTSNFVARLWLDYFYFLNSISLADGLPWGGPAGGREFSTASGNC</sequence>
<dbReference type="EMBL" id="ML996129">
    <property type="protein sequence ID" value="KAF2736074.1"/>
    <property type="molecule type" value="Genomic_DNA"/>
</dbReference>
<accession>A0A9P4R040</accession>